<evidence type="ECO:0000256" key="1">
    <source>
        <dbReference type="ARBA" id="ARBA00001961"/>
    </source>
</evidence>
<protein>
    <recommendedName>
        <fullName evidence="7">Fe2OG dioxygenase domain-containing protein</fullName>
    </recommendedName>
</protein>
<reference evidence="8" key="1">
    <citation type="submission" date="2023-10" db="EMBL/GenBank/DDBJ databases">
        <authorList>
            <person name="Chen Y."/>
            <person name="Shah S."/>
            <person name="Dougan E. K."/>
            <person name="Thang M."/>
            <person name="Chan C."/>
        </authorList>
    </citation>
    <scope>NUCLEOTIDE SEQUENCE [LARGE SCALE GENOMIC DNA]</scope>
</reference>
<feature type="compositionally biased region" description="Basic and acidic residues" evidence="6">
    <location>
        <begin position="478"/>
        <end position="487"/>
    </location>
</feature>
<feature type="region of interest" description="Disordered" evidence="6">
    <location>
        <begin position="450"/>
        <end position="502"/>
    </location>
</feature>
<evidence type="ECO:0000256" key="5">
    <source>
        <dbReference type="ARBA" id="ARBA00023004"/>
    </source>
</evidence>
<name>A0ABN9RM15_9DINO</name>
<organism evidence="8 9">
    <name type="scientific">Prorocentrum cordatum</name>
    <dbReference type="NCBI Taxonomy" id="2364126"/>
    <lineage>
        <taxon>Eukaryota</taxon>
        <taxon>Sar</taxon>
        <taxon>Alveolata</taxon>
        <taxon>Dinophyceae</taxon>
        <taxon>Prorocentrales</taxon>
        <taxon>Prorocentraceae</taxon>
        <taxon>Prorocentrum</taxon>
    </lineage>
</organism>
<evidence type="ECO:0000256" key="4">
    <source>
        <dbReference type="ARBA" id="ARBA00023002"/>
    </source>
</evidence>
<gene>
    <name evidence="8" type="ORF">PCOR1329_LOCUS21977</name>
</gene>
<keyword evidence="5" id="KW-0408">Iron</keyword>
<evidence type="ECO:0000313" key="9">
    <source>
        <dbReference type="Proteomes" id="UP001189429"/>
    </source>
</evidence>
<feature type="domain" description="Fe2OG dioxygenase" evidence="7">
    <location>
        <begin position="188"/>
        <end position="346"/>
    </location>
</feature>
<dbReference type="Proteomes" id="UP001189429">
    <property type="component" value="Unassembled WGS sequence"/>
</dbReference>
<dbReference type="Pfam" id="PF13640">
    <property type="entry name" value="2OG-FeII_Oxy_3"/>
    <property type="match status" value="1"/>
</dbReference>
<dbReference type="PROSITE" id="PS51471">
    <property type="entry name" value="FE2OG_OXY"/>
    <property type="match status" value="1"/>
</dbReference>
<dbReference type="PANTHER" id="PTHR10869">
    <property type="entry name" value="PROLYL 4-HYDROXYLASE ALPHA SUBUNIT"/>
    <property type="match status" value="1"/>
</dbReference>
<dbReference type="Gene3D" id="2.60.120.620">
    <property type="entry name" value="q2cbj1_9rhob like domain"/>
    <property type="match status" value="1"/>
</dbReference>
<dbReference type="SMART" id="SM00702">
    <property type="entry name" value="P4Hc"/>
    <property type="match status" value="1"/>
</dbReference>
<dbReference type="InterPro" id="IPR006620">
    <property type="entry name" value="Pro_4_hyd_alph"/>
</dbReference>
<dbReference type="InterPro" id="IPR045054">
    <property type="entry name" value="P4HA-like"/>
</dbReference>
<feature type="compositionally biased region" description="Low complexity" evidence="6">
    <location>
        <begin position="450"/>
        <end position="459"/>
    </location>
</feature>
<dbReference type="InterPro" id="IPR005123">
    <property type="entry name" value="Oxoglu/Fe-dep_dioxygenase_dom"/>
</dbReference>
<dbReference type="InterPro" id="IPR044862">
    <property type="entry name" value="Pro_4_hyd_alph_FE2OG_OXY"/>
</dbReference>
<evidence type="ECO:0000313" key="8">
    <source>
        <dbReference type="EMBL" id="CAK0820199.1"/>
    </source>
</evidence>
<comment type="caution">
    <text evidence="8">The sequence shown here is derived from an EMBL/GenBank/DDBJ whole genome shotgun (WGS) entry which is preliminary data.</text>
</comment>
<comment type="cofactor">
    <cofactor evidence="1">
        <name>L-ascorbate</name>
        <dbReference type="ChEBI" id="CHEBI:38290"/>
    </cofactor>
</comment>
<proteinExistence type="predicted"/>
<evidence type="ECO:0000256" key="2">
    <source>
        <dbReference type="ARBA" id="ARBA00022723"/>
    </source>
</evidence>
<keyword evidence="2" id="KW-0479">Metal-binding</keyword>
<keyword evidence="3" id="KW-0223">Dioxygenase</keyword>
<evidence type="ECO:0000259" key="7">
    <source>
        <dbReference type="PROSITE" id="PS51471"/>
    </source>
</evidence>
<keyword evidence="4" id="KW-0560">Oxidoreductase</keyword>
<evidence type="ECO:0000256" key="6">
    <source>
        <dbReference type="SAM" id="MobiDB-lite"/>
    </source>
</evidence>
<dbReference type="PANTHER" id="PTHR10869:SF244">
    <property type="entry name" value="PROLYL 4-HYDROXYLASE SUBUNIT ALPHA-2"/>
    <property type="match status" value="1"/>
</dbReference>
<sequence>MVAFTSGAENAHGVEAVTRGIRCQLGAWFTEDAQRAAHADELDLAERALSRTEEQLSEHDPHDWRAADRRYEDMCRRAAEGHVIRQGRRVADLQLPGRDLAVPVEVLSDLPGPQITRVRGIVTEDEIAHILAKASPHFKDAVVFEGEQLTQASYRTSSTSWLSNDDEDPVIHSVLARIEAVTGLSLESAEELQIARYVDVNQGKYEAHLDWGIWGAKRNAQEHGAAADGLSAGAEKPAADVQKFLLHVRLFGCPGVGTTVRRDFGYGAGGAEVGARAATFLLYLNEVDAGGATVFVSHNVSVAAEKGTAIFWYNLHPSGSGDELTRHGACPVQRGEKYIMTKWIHELGNEAVFGAAEGLPRVARDWSGVAQLLREGAREERPQVRSLPCGERAAAHRCALEPLQMARSCPGHCDEASESSAARGRAVVDGVLSPELSARLARLAPAAAAVASGPPRGGRTASLKPGALCGHHAVRRRQVGDRPDTRPPRRSRRVGRDVSAGR</sequence>
<accession>A0ABN9RM15</accession>
<dbReference type="EMBL" id="CAUYUJ010007291">
    <property type="protein sequence ID" value="CAK0820199.1"/>
    <property type="molecule type" value="Genomic_DNA"/>
</dbReference>
<evidence type="ECO:0000256" key="3">
    <source>
        <dbReference type="ARBA" id="ARBA00022964"/>
    </source>
</evidence>
<keyword evidence="9" id="KW-1185">Reference proteome</keyword>